<dbReference type="PROSITE" id="PS50106">
    <property type="entry name" value="PDZ"/>
    <property type="match status" value="1"/>
</dbReference>
<dbReference type="InterPro" id="IPR040756">
    <property type="entry name" value="Peptidase_M61_N"/>
</dbReference>
<protein>
    <submittedName>
        <fullName evidence="3">M61 family metallopeptidase</fullName>
    </submittedName>
</protein>
<dbReference type="SUPFAM" id="SSF55486">
    <property type="entry name" value="Metalloproteases ('zincins'), catalytic domain"/>
    <property type="match status" value="1"/>
</dbReference>
<gene>
    <name evidence="3" type="ORF">J2I46_02145</name>
</gene>
<dbReference type="Pfam" id="PF17899">
    <property type="entry name" value="Peptidase_M61_N"/>
    <property type="match status" value="1"/>
</dbReference>
<dbReference type="InterPro" id="IPR036034">
    <property type="entry name" value="PDZ_sf"/>
</dbReference>
<name>A0ABS3JBJ5_9BACT</name>
<dbReference type="Pfam" id="PF13180">
    <property type="entry name" value="PDZ_2"/>
    <property type="match status" value="1"/>
</dbReference>
<evidence type="ECO:0000256" key="1">
    <source>
        <dbReference type="SAM" id="SignalP"/>
    </source>
</evidence>
<evidence type="ECO:0000313" key="3">
    <source>
        <dbReference type="EMBL" id="MBO0947366.1"/>
    </source>
</evidence>
<keyword evidence="1" id="KW-0732">Signal</keyword>
<dbReference type="EMBL" id="JAFMYW010000001">
    <property type="protein sequence ID" value="MBO0947366.1"/>
    <property type="molecule type" value="Genomic_DNA"/>
</dbReference>
<sequence>MYWSFRMKKRLLVLFLLLNQLSLCTGLLALPLPTTSSTNATNSLATDDPADAATARISYTLSMPQPQTHYFEVEMRLQNAAGATNARKNGYIDVKMPVWTPGSYLIREYAKNVEGFVATTGSQPVKSDKIRKNTWRVYTSSDDLTIRYRVYAYEFSVRNSFLDDSHGYLNGASVFLYNDALKNQPLTVQIMPFPGWKKVSTGMKAVSASAFTYEAPNYDILVDSPIEIGNHSTFTFTAANVPHTVAMYGNGPLEYNAEKLAADYKRVCETAATVVGEHPCTDYTFLVHHTNQGGGGLEHLNSTTLQTNLTAYATERSYKGFLTLVAHEYFHLWNVKRIRPIALGPFDYENENYTHMLWLSEGCTSFYEDYILRRAGFHTPDEYLKIVAGDINGIENQPGNQVQSAAESSWDAWIKYYRPNENSANSTVSYYSKGAVLGSLLNLAILSGSNGQRSMDDLLRLLYNEYYKKQKRGFTDDEFRKAAEQIAGTSLTNFFDKGVNGTGQIDYNTYFEPVGMRLVNAGPPSTDGFFGAAVPVTPNAPTARQVITSVRRGSPAEQAGVNVGDVVLQLDGNRLTDELSKMLAGKKPGETVRLSINRGGQPREIAVQLGTNPLFSYRLEPISNVTDKQKALYAKWLYIK</sequence>
<dbReference type="SMART" id="SM00228">
    <property type="entry name" value="PDZ"/>
    <property type="match status" value="1"/>
</dbReference>
<dbReference type="InterPro" id="IPR001478">
    <property type="entry name" value="PDZ"/>
</dbReference>
<dbReference type="Gene3D" id="2.30.42.10">
    <property type="match status" value="1"/>
</dbReference>
<dbReference type="InterPro" id="IPR024191">
    <property type="entry name" value="Peptidase_M61"/>
</dbReference>
<dbReference type="SUPFAM" id="SSF50156">
    <property type="entry name" value="PDZ domain-like"/>
    <property type="match status" value="1"/>
</dbReference>
<keyword evidence="4" id="KW-1185">Reference proteome</keyword>
<feature type="chain" id="PRO_5047015249" evidence="1">
    <location>
        <begin position="30"/>
        <end position="640"/>
    </location>
</feature>
<evidence type="ECO:0000259" key="2">
    <source>
        <dbReference type="PROSITE" id="PS50106"/>
    </source>
</evidence>
<comment type="caution">
    <text evidence="3">The sequence shown here is derived from an EMBL/GenBank/DDBJ whole genome shotgun (WGS) entry which is preliminary data.</text>
</comment>
<evidence type="ECO:0000313" key="4">
    <source>
        <dbReference type="Proteomes" id="UP000664628"/>
    </source>
</evidence>
<feature type="domain" description="PDZ" evidence="2">
    <location>
        <begin position="518"/>
        <end position="600"/>
    </location>
</feature>
<dbReference type="Pfam" id="PF05299">
    <property type="entry name" value="Peptidase_M61"/>
    <property type="match status" value="1"/>
</dbReference>
<accession>A0ABS3JBJ5</accession>
<dbReference type="Gene3D" id="2.60.40.3650">
    <property type="match status" value="1"/>
</dbReference>
<dbReference type="InterPro" id="IPR027268">
    <property type="entry name" value="Peptidase_M4/M1_CTD_sf"/>
</dbReference>
<dbReference type="Proteomes" id="UP000664628">
    <property type="component" value="Unassembled WGS sequence"/>
</dbReference>
<dbReference type="InterPro" id="IPR007963">
    <property type="entry name" value="Peptidase_M61_catalytic"/>
</dbReference>
<dbReference type="PIRSF" id="PIRSF016493">
    <property type="entry name" value="Glycyl_aminpptds"/>
    <property type="match status" value="1"/>
</dbReference>
<dbReference type="Gene3D" id="1.10.390.10">
    <property type="entry name" value="Neutral Protease Domain 2"/>
    <property type="match status" value="1"/>
</dbReference>
<feature type="signal peptide" evidence="1">
    <location>
        <begin position="1"/>
        <end position="29"/>
    </location>
</feature>
<proteinExistence type="predicted"/>
<organism evidence="3 4">
    <name type="scientific">Fibrella forsythiae</name>
    <dbReference type="NCBI Taxonomy" id="2817061"/>
    <lineage>
        <taxon>Bacteria</taxon>
        <taxon>Pseudomonadati</taxon>
        <taxon>Bacteroidota</taxon>
        <taxon>Cytophagia</taxon>
        <taxon>Cytophagales</taxon>
        <taxon>Spirosomataceae</taxon>
        <taxon>Fibrella</taxon>
    </lineage>
</organism>
<reference evidence="3 4" key="1">
    <citation type="submission" date="2021-03" db="EMBL/GenBank/DDBJ databases">
        <title>Fibrella sp. HMF5405 genome sequencing and assembly.</title>
        <authorList>
            <person name="Kang H."/>
            <person name="Kim H."/>
            <person name="Bae S."/>
            <person name="Joh K."/>
        </authorList>
    </citation>
    <scope>NUCLEOTIDE SEQUENCE [LARGE SCALE GENOMIC DNA]</scope>
    <source>
        <strain evidence="3 4">HMF5405</strain>
    </source>
</reference>